<keyword evidence="4" id="KW-0902">Two-component regulatory system</keyword>
<dbReference type="Pfam" id="PF12833">
    <property type="entry name" value="HTH_18"/>
    <property type="match status" value="1"/>
</dbReference>
<dbReference type="CDD" id="cd17536">
    <property type="entry name" value="REC_YesN-like"/>
    <property type="match status" value="1"/>
</dbReference>
<dbReference type="InterPro" id="IPR051552">
    <property type="entry name" value="HptR"/>
</dbReference>
<dbReference type="PROSITE" id="PS00041">
    <property type="entry name" value="HTH_ARAC_FAMILY_1"/>
    <property type="match status" value="1"/>
</dbReference>
<dbReference type="Proteomes" id="UP000641588">
    <property type="component" value="Unassembled WGS sequence"/>
</dbReference>
<dbReference type="SUPFAM" id="SSF46689">
    <property type="entry name" value="Homeodomain-like"/>
    <property type="match status" value="2"/>
</dbReference>
<dbReference type="PANTHER" id="PTHR42713:SF3">
    <property type="entry name" value="TRANSCRIPTIONAL REGULATORY PROTEIN HPTR"/>
    <property type="match status" value="1"/>
</dbReference>
<dbReference type="SMART" id="SM00448">
    <property type="entry name" value="REC"/>
    <property type="match status" value="1"/>
</dbReference>
<evidence type="ECO:0000259" key="9">
    <source>
        <dbReference type="PROSITE" id="PS01124"/>
    </source>
</evidence>
<evidence type="ECO:0000313" key="12">
    <source>
        <dbReference type="Proteomes" id="UP000641588"/>
    </source>
</evidence>
<dbReference type="InterPro" id="IPR011006">
    <property type="entry name" value="CheY-like_superfamily"/>
</dbReference>
<sequence length="522" mass="60128">MKVLIVDDEEHVREGIDLSVDWEAFGVTDKYMAENGMEALEIMTAHQPDILFCDMRMPVMNGTELLRRIREEGLNTQVIVISGYNDFEYTRATIQANGIDYILKPFRKKDVEEAFSKAVSAWQEKVKSKEADVEKEYLVRKADALLDEKKLASYFRNEIPLTETVKRMFDKTGIRQYDFSCLILVPQNMTHVLNKRFMMDDELFLFAIDNIAGYSLSGQAVHYICRLDAYQWVLLLDFPDKGSGQQDLKFYLERLKRAWKHTIQLDVLIGAEGRTSRLTNIHQAIGEAQNALLHLNIGDSKGTEGSEKPLPSLMSHEILLRRAIESGNRLFATDIVQQHAEALRFRGTLLLKDLQRCTMEANLLLGRYSQMITSQAGAMKAPSIPLWVCDVGEWERIFISQIHLLLDKMRPSSVGNGDIHEIRAYLDNHFHENISLKEITEQFHFSPQYISKKFRETFHTTIVAYLTDMKIEKAKALLSHTNLSVHEISNQIGYEDENYFSKVFKKQTGTPPLQYRKETTVK</sequence>
<dbReference type="InterPro" id="IPR009057">
    <property type="entry name" value="Homeodomain-like_sf"/>
</dbReference>
<dbReference type="GO" id="GO:0005737">
    <property type="term" value="C:cytoplasm"/>
    <property type="evidence" value="ECO:0007669"/>
    <property type="project" value="UniProtKB-SubCell"/>
</dbReference>
<keyword evidence="2" id="KW-0963">Cytoplasm</keyword>
<keyword evidence="7" id="KW-0804">Transcription</keyword>
<dbReference type="RefSeq" id="WP_171654104.1">
    <property type="nucleotide sequence ID" value="NZ_WHOD01000082.1"/>
</dbReference>
<evidence type="ECO:0000256" key="5">
    <source>
        <dbReference type="ARBA" id="ARBA00023015"/>
    </source>
</evidence>
<dbReference type="InterPro" id="IPR020449">
    <property type="entry name" value="Tscrpt_reg_AraC-type_HTH"/>
</dbReference>
<gene>
    <name evidence="11" type="ORF">GC093_22085</name>
</gene>
<evidence type="ECO:0000256" key="6">
    <source>
        <dbReference type="ARBA" id="ARBA00023125"/>
    </source>
</evidence>
<evidence type="ECO:0000256" key="3">
    <source>
        <dbReference type="ARBA" id="ARBA00022553"/>
    </source>
</evidence>
<dbReference type="GO" id="GO:0043565">
    <property type="term" value="F:sequence-specific DNA binding"/>
    <property type="evidence" value="ECO:0007669"/>
    <property type="project" value="InterPro"/>
</dbReference>
<evidence type="ECO:0000256" key="8">
    <source>
        <dbReference type="PROSITE-ProRule" id="PRU00169"/>
    </source>
</evidence>
<dbReference type="EMBL" id="WHOD01000082">
    <property type="protein sequence ID" value="NOU95892.1"/>
    <property type="molecule type" value="Genomic_DNA"/>
</dbReference>
<keyword evidence="6" id="KW-0238">DNA-binding</keyword>
<protein>
    <submittedName>
        <fullName evidence="11">Response regulator</fullName>
    </submittedName>
</protein>
<dbReference type="Gene3D" id="3.40.50.2300">
    <property type="match status" value="1"/>
</dbReference>
<dbReference type="PROSITE" id="PS50110">
    <property type="entry name" value="RESPONSE_REGULATORY"/>
    <property type="match status" value="1"/>
</dbReference>
<feature type="domain" description="Response regulatory" evidence="10">
    <location>
        <begin position="2"/>
        <end position="119"/>
    </location>
</feature>
<comment type="subcellular location">
    <subcellularLocation>
        <location evidence="1">Cytoplasm</location>
    </subcellularLocation>
</comment>
<dbReference type="Pfam" id="PF00072">
    <property type="entry name" value="Response_reg"/>
    <property type="match status" value="1"/>
</dbReference>
<evidence type="ECO:0000256" key="2">
    <source>
        <dbReference type="ARBA" id="ARBA00022490"/>
    </source>
</evidence>
<feature type="modified residue" description="4-aspartylphosphate" evidence="8">
    <location>
        <position position="54"/>
    </location>
</feature>
<reference evidence="11" key="1">
    <citation type="submission" date="2019-10" db="EMBL/GenBank/DDBJ databases">
        <title>Description of Paenibacillus glebae sp. nov.</title>
        <authorList>
            <person name="Carlier A."/>
            <person name="Qi S."/>
        </authorList>
    </citation>
    <scope>NUCLEOTIDE SEQUENCE</scope>
    <source>
        <strain evidence="11">LMG 31456</strain>
    </source>
</reference>
<name>A0A972GSF2_9BACL</name>
<evidence type="ECO:0000256" key="4">
    <source>
        <dbReference type="ARBA" id="ARBA00023012"/>
    </source>
</evidence>
<organism evidence="11 12">
    <name type="scientific">Paenibacillus foliorum</name>
    <dbReference type="NCBI Taxonomy" id="2654974"/>
    <lineage>
        <taxon>Bacteria</taxon>
        <taxon>Bacillati</taxon>
        <taxon>Bacillota</taxon>
        <taxon>Bacilli</taxon>
        <taxon>Bacillales</taxon>
        <taxon>Paenibacillaceae</taxon>
        <taxon>Paenibacillus</taxon>
    </lineage>
</organism>
<dbReference type="GO" id="GO:0000160">
    <property type="term" value="P:phosphorelay signal transduction system"/>
    <property type="evidence" value="ECO:0007669"/>
    <property type="project" value="UniProtKB-KW"/>
</dbReference>
<comment type="caution">
    <text evidence="11">The sequence shown here is derived from an EMBL/GenBank/DDBJ whole genome shotgun (WGS) entry which is preliminary data.</text>
</comment>
<keyword evidence="12" id="KW-1185">Reference proteome</keyword>
<dbReference type="PROSITE" id="PS01124">
    <property type="entry name" value="HTH_ARAC_FAMILY_2"/>
    <property type="match status" value="1"/>
</dbReference>
<dbReference type="InterPro" id="IPR001789">
    <property type="entry name" value="Sig_transdc_resp-reg_receiver"/>
</dbReference>
<dbReference type="InterPro" id="IPR018062">
    <property type="entry name" value="HTH_AraC-typ_CS"/>
</dbReference>
<dbReference type="PANTHER" id="PTHR42713">
    <property type="entry name" value="HISTIDINE KINASE-RELATED"/>
    <property type="match status" value="1"/>
</dbReference>
<dbReference type="InterPro" id="IPR018060">
    <property type="entry name" value="HTH_AraC"/>
</dbReference>
<dbReference type="Gene3D" id="1.10.10.60">
    <property type="entry name" value="Homeodomain-like"/>
    <property type="match status" value="2"/>
</dbReference>
<dbReference type="SUPFAM" id="SSF52172">
    <property type="entry name" value="CheY-like"/>
    <property type="match status" value="1"/>
</dbReference>
<keyword evidence="5" id="KW-0805">Transcription regulation</keyword>
<evidence type="ECO:0000259" key="10">
    <source>
        <dbReference type="PROSITE" id="PS50110"/>
    </source>
</evidence>
<dbReference type="SMART" id="SM00342">
    <property type="entry name" value="HTH_ARAC"/>
    <property type="match status" value="1"/>
</dbReference>
<keyword evidence="3 8" id="KW-0597">Phosphoprotein</keyword>
<dbReference type="PRINTS" id="PR00032">
    <property type="entry name" value="HTHARAC"/>
</dbReference>
<dbReference type="AlphaFoldDB" id="A0A972GSF2"/>
<evidence type="ECO:0000313" key="11">
    <source>
        <dbReference type="EMBL" id="NOU95892.1"/>
    </source>
</evidence>
<dbReference type="GO" id="GO:0003700">
    <property type="term" value="F:DNA-binding transcription factor activity"/>
    <property type="evidence" value="ECO:0007669"/>
    <property type="project" value="InterPro"/>
</dbReference>
<accession>A0A972GSF2</accession>
<proteinExistence type="predicted"/>
<evidence type="ECO:0000256" key="1">
    <source>
        <dbReference type="ARBA" id="ARBA00004496"/>
    </source>
</evidence>
<evidence type="ECO:0000256" key="7">
    <source>
        <dbReference type="ARBA" id="ARBA00023163"/>
    </source>
</evidence>
<feature type="domain" description="HTH araC/xylS-type" evidence="9">
    <location>
        <begin position="420"/>
        <end position="518"/>
    </location>
</feature>